<dbReference type="HAMAP" id="MF_00050">
    <property type="entry name" value="EF_Ts"/>
    <property type="match status" value="1"/>
</dbReference>
<dbReference type="FunFam" id="1.10.286.20:FF:000001">
    <property type="entry name" value="Elongation factor Ts"/>
    <property type="match status" value="1"/>
</dbReference>
<evidence type="ECO:0000256" key="1">
    <source>
        <dbReference type="ARBA" id="ARBA00005532"/>
    </source>
</evidence>
<comment type="subcellular location">
    <subcellularLocation>
        <location evidence="5 7">Cytoplasm</location>
    </subcellularLocation>
</comment>
<dbReference type="InterPro" id="IPR001816">
    <property type="entry name" value="Transl_elong_EFTs/EF1B"/>
</dbReference>
<dbReference type="Pfam" id="PF00889">
    <property type="entry name" value="EF_TS"/>
    <property type="match status" value="1"/>
</dbReference>
<accession>A0A1W9S0Z4</accession>
<feature type="domain" description="Translation elongation factor EFTs/EF1B dimerisation" evidence="8">
    <location>
        <begin position="56"/>
        <end position="198"/>
    </location>
</feature>
<comment type="caution">
    <text evidence="9">The sequence shown here is derived from an EMBL/GenBank/DDBJ whole genome shotgun (WGS) entry which is preliminary data.</text>
</comment>
<evidence type="ECO:0000313" key="9">
    <source>
        <dbReference type="EMBL" id="OQX90508.1"/>
    </source>
</evidence>
<dbReference type="SUPFAM" id="SSF46934">
    <property type="entry name" value="UBA-like"/>
    <property type="match status" value="1"/>
</dbReference>
<dbReference type="GO" id="GO:0005737">
    <property type="term" value="C:cytoplasm"/>
    <property type="evidence" value="ECO:0007669"/>
    <property type="project" value="UniProtKB-SubCell"/>
</dbReference>
<organism evidence="9 10">
    <name type="scientific">Candidatus Coatesbacteria bacterium 4484_99</name>
    <dbReference type="NCBI Taxonomy" id="1970774"/>
    <lineage>
        <taxon>Bacteria</taxon>
        <taxon>Candidatus Coatesiibacteriota</taxon>
    </lineage>
</organism>
<keyword evidence="4 5" id="KW-0648">Protein biosynthesis</keyword>
<proteinExistence type="inferred from homology"/>
<comment type="caution">
    <text evidence="5">Lacks conserved residue(s) required for the propagation of feature annotation.</text>
</comment>
<dbReference type="NCBIfam" id="TIGR00116">
    <property type="entry name" value="tsf"/>
    <property type="match status" value="2"/>
</dbReference>
<dbReference type="Gene3D" id="3.30.479.20">
    <property type="entry name" value="Elongation factor Ts, dimerisation domain"/>
    <property type="match status" value="1"/>
</dbReference>
<sequence>MMKITAEMVKELKNRTGVGLMDCKRALEEAGGDMELAIEKLRIIGLAKASKKEGRETQEGVVSAYIHPGNRLGVLVELNCETDFAARTEEFKRLAYDIAMHIAASAPDYVSKDQVPEEVLERERKIFYEQIKDLGKPDKVVEKIVEGKLQKRFSEVCLYDQPYVRDPDKTVGELIKEAISKFNENIRVSRFARFKLGE</sequence>
<dbReference type="FunFam" id="1.10.8.10:FF:000001">
    <property type="entry name" value="Elongation factor Ts"/>
    <property type="match status" value="1"/>
</dbReference>
<evidence type="ECO:0000259" key="8">
    <source>
        <dbReference type="Pfam" id="PF00889"/>
    </source>
</evidence>
<dbReference type="Gene3D" id="1.10.8.10">
    <property type="entry name" value="DNA helicase RuvA subunit, C-terminal domain"/>
    <property type="match status" value="1"/>
</dbReference>
<dbReference type="InterPro" id="IPR009060">
    <property type="entry name" value="UBA-like_sf"/>
</dbReference>
<dbReference type="Gene3D" id="1.10.286.20">
    <property type="match status" value="1"/>
</dbReference>
<dbReference type="EMBL" id="NATQ01000046">
    <property type="protein sequence ID" value="OQX90508.1"/>
    <property type="molecule type" value="Genomic_DNA"/>
</dbReference>
<evidence type="ECO:0000256" key="4">
    <source>
        <dbReference type="ARBA" id="ARBA00022917"/>
    </source>
</evidence>
<evidence type="ECO:0000256" key="6">
    <source>
        <dbReference type="RuleBase" id="RU000642"/>
    </source>
</evidence>
<dbReference type="PANTHER" id="PTHR11741">
    <property type="entry name" value="ELONGATION FACTOR TS"/>
    <property type="match status" value="1"/>
</dbReference>
<dbReference type="SUPFAM" id="SSF54713">
    <property type="entry name" value="Elongation factor Ts (EF-Ts), dimerisation domain"/>
    <property type="match status" value="1"/>
</dbReference>
<protein>
    <recommendedName>
        <fullName evidence="2 5">Elongation factor Ts</fullName>
        <shortName evidence="5">EF-Ts</shortName>
    </recommendedName>
</protein>
<dbReference type="PROSITE" id="PS01127">
    <property type="entry name" value="EF_TS_2"/>
    <property type="match status" value="1"/>
</dbReference>
<dbReference type="PANTHER" id="PTHR11741:SF0">
    <property type="entry name" value="ELONGATION FACTOR TS, MITOCHONDRIAL"/>
    <property type="match status" value="1"/>
</dbReference>
<comment type="function">
    <text evidence="5 6">Associates with the EF-Tu.GDP complex and induces the exchange of GDP to GTP. It remains bound to the aminoacyl-tRNA.EF-Tu.GTP complex up to the GTP hydrolysis stage on the ribosome.</text>
</comment>
<dbReference type="InterPro" id="IPR014039">
    <property type="entry name" value="Transl_elong_EFTs/EF1B_dimer"/>
</dbReference>
<evidence type="ECO:0000256" key="5">
    <source>
        <dbReference type="HAMAP-Rule" id="MF_00050"/>
    </source>
</evidence>
<keyword evidence="5" id="KW-0963">Cytoplasm</keyword>
<dbReference type="AlphaFoldDB" id="A0A1W9S0Z4"/>
<evidence type="ECO:0000256" key="7">
    <source>
        <dbReference type="RuleBase" id="RU000643"/>
    </source>
</evidence>
<dbReference type="CDD" id="cd14275">
    <property type="entry name" value="UBA_EF-Ts"/>
    <property type="match status" value="1"/>
</dbReference>
<dbReference type="InterPro" id="IPR018101">
    <property type="entry name" value="Transl_elong_Ts_CS"/>
</dbReference>
<dbReference type="GO" id="GO:0003746">
    <property type="term" value="F:translation elongation factor activity"/>
    <property type="evidence" value="ECO:0007669"/>
    <property type="project" value="UniProtKB-UniRule"/>
</dbReference>
<reference evidence="10" key="1">
    <citation type="submission" date="2017-03" db="EMBL/GenBank/DDBJ databases">
        <title>Novel pathways for hydrocarbon cycling and metabolic interdependencies in hydrothermal sediment communities.</title>
        <authorList>
            <person name="Dombrowski N."/>
            <person name="Seitz K."/>
            <person name="Teske A."/>
            <person name="Baker B."/>
        </authorList>
    </citation>
    <scope>NUCLEOTIDE SEQUENCE [LARGE SCALE GENOMIC DNA]</scope>
</reference>
<keyword evidence="3 5" id="KW-0251">Elongation factor</keyword>
<evidence type="ECO:0000256" key="2">
    <source>
        <dbReference type="ARBA" id="ARBA00016956"/>
    </source>
</evidence>
<gene>
    <name evidence="5 9" type="primary">tsf</name>
    <name evidence="9" type="ORF">B6D57_02780</name>
</gene>
<evidence type="ECO:0000313" key="10">
    <source>
        <dbReference type="Proteomes" id="UP000192611"/>
    </source>
</evidence>
<dbReference type="InterPro" id="IPR036402">
    <property type="entry name" value="EF-Ts_dimer_sf"/>
</dbReference>
<name>A0A1W9S0Z4_9BACT</name>
<dbReference type="Proteomes" id="UP000192611">
    <property type="component" value="Unassembled WGS sequence"/>
</dbReference>
<evidence type="ECO:0000256" key="3">
    <source>
        <dbReference type="ARBA" id="ARBA00022768"/>
    </source>
</evidence>
<comment type="similarity">
    <text evidence="1 5 6">Belongs to the EF-Ts family.</text>
</comment>